<evidence type="ECO:0000313" key="3">
    <source>
        <dbReference type="EMBL" id="UOQ67661.1"/>
    </source>
</evidence>
<dbReference type="Gene3D" id="2.30.30.100">
    <property type="match status" value="1"/>
</dbReference>
<evidence type="ECO:0000259" key="2">
    <source>
        <dbReference type="Pfam" id="PF13205"/>
    </source>
</evidence>
<dbReference type="Proteomes" id="UP000830401">
    <property type="component" value="Chromosome"/>
</dbReference>
<keyword evidence="1" id="KW-0732">Signal</keyword>
<keyword evidence="4" id="KW-1185">Reference proteome</keyword>
<gene>
    <name evidence="3" type="ORF">MUN86_07305</name>
</gene>
<dbReference type="Gene3D" id="2.60.40.3710">
    <property type="match status" value="1"/>
</dbReference>
<organism evidence="3 4">
    <name type="scientific">Hymenobacter volaticus</name>
    <dbReference type="NCBI Taxonomy" id="2932254"/>
    <lineage>
        <taxon>Bacteria</taxon>
        <taxon>Pseudomonadati</taxon>
        <taxon>Bacteroidota</taxon>
        <taxon>Cytophagia</taxon>
        <taxon>Cytophagales</taxon>
        <taxon>Hymenobacteraceae</taxon>
        <taxon>Hymenobacter</taxon>
    </lineage>
</organism>
<sequence length="437" mass="44285">MNDNYFFSTSLGQSLATSPFRWRLYAAKRHLAGTIGTFLLALVPAGAALAQGPTVTALSPARNAVTAARATPVAASFSESINAATGNNLTVYSSQAGGKKTGTYSTNGNTVTFDPTTDFKPGETVFATVPATLQGTSGAAASKQVFQFTTATGGGGRGTFSGNLNVGVGSNPRNSVLADVNGDGNLDLLTANERSGIGDRPGTVNVRFNDGAGTFSNTHQNVVVGKLPYYVATADVDGDGDLDLLCANGGNSSQTASSTVSVRLNNGSGTFTDTGQDVPVSNDPASMALGDIDGDGDLDLVVANGTSSLSVRINNGTGTFDGRQEISVLQVRVVVIGDIDGDGDLDLLSTSNNQSRVITHLNGGDASGSNTGTFTEGQNVAVGTRPQGLAVGDVDADGDLDIFAANSGDNAVSVRLNNGTGRFSGSQEVTVGQHPKA</sequence>
<dbReference type="InterPro" id="IPR032812">
    <property type="entry name" value="SbsA_Ig"/>
</dbReference>
<dbReference type="SUPFAM" id="SSF69318">
    <property type="entry name" value="Integrin alpha N-terminal domain"/>
    <property type="match status" value="1"/>
</dbReference>
<dbReference type="RefSeq" id="WP_245123540.1">
    <property type="nucleotide sequence ID" value="NZ_CP095061.1"/>
</dbReference>
<dbReference type="EMBL" id="CP095061">
    <property type="protein sequence ID" value="UOQ67661.1"/>
    <property type="molecule type" value="Genomic_DNA"/>
</dbReference>
<proteinExistence type="predicted"/>
<evidence type="ECO:0000313" key="4">
    <source>
        <dbReference type="Proteomes" id="UP000830401"/>
    </source>
</evidence>
<dbReference type="Gene3D" id="2.130.10.130">
    <property type="entry name" value="Integrin alpha, N-terminal"/>
    <property type="match status" value="1"/>
</dbReference>
<name>A0ABY4GA47_9BACT</name>
<accession>A0ABY4GA47</accession>
<dbReference type="Pfam" id="PF13517">
    <property type="entry name" value="FG-GAP_3"/>
    <property type="match status" value="2"/>
</dbReference>
<dbReference type="InterPro" id="IPR013517">
    <property type="entry name" value="FG-GAP"/>
</dbReference>
<evidence type="ECO:0000256" key="1">
    <source>
        <dbReference type="ARBA" id="ARBA00022729"/>
    </source>
</evidence>
<dbReference type="PANTHER" id="PTHR46580:SF2">
    <property type="entry name" value="MAM DOMAIN-CONTAINING PROTEIN"/>
    <property type="match status" value="1"/>
</dbReference>
<dbReference type="InterPro" id="IPR028994">
    <property type="entry name" value="Integrin_alpha_N"/>
</dbReference>
<protein>
    <submittedName>
        <fullName evidence="3">FG-GAP-like repeat-containing protein</fullName>
    </submittedName>
</protein>
<feature type="domain" description="SbsA Ig-like" evidence="2">
    <location>
        <begin position="52"/>
        <end position="150"/>
    </location>
</feature>
<dbReference type="Pfam" id="PF13205">
    <property type="entry name" value="Big_5"/>
    <property type="match status" value="1"/>
</dbReference>
<reference evidence="3" key="1">
    <citation type="submission" date="2022-04" db="EMBL/GenBank/DDBJ databases">
        <title>Hymenobacter sp. isolated from the air.</title>
        <authorList>
            <person name="Won M."/>
            <person name="Lee C.-M."/>
            <person name="Woen H.-Y."/>
            <person name="Kwon S.-W."/>
        </authorList>
    </citation>
    <scope>NUCLEOTIDE SEQUENCE</scope>
    <source>
        <strain evidence="3">5420S-77</strain>
    </source>
</reference>
<dbReference type="PANTHER" id="PTHR46580">
    <property type="entry name" value="SENSOR KINASE-RELATED"/>
    <property type="match status" value="1"/>
</dbReference>